<accession>X0TXB2</accession>
<name>X0TXB2_9ZZZZ</name>
<sequence>HGIERFVYVSTDEVYGEASEGYSSREADPLWPRNPYAASKAAADMLCLAFFASYGLPVVVSRGVNTMGPCQYPEKMVPLFITNALRDEPLPLYGDGRQVRDWLFVEDHCEALDLLLHEGMPGEVYNIAADNYRHNIQVAEAILELLGKPRSLLRHVEDRPGHDRRYSLDWSKIRALGWSPRHGFDEALAKTVAWYGDNEKWWQKARSGAYQDYYQRQYGWRLEAAARQEGEE</sequence>
<dbReference type="Gene3D" id="3.40.50.720">
    <property type="entry name" value="NAD(P)-binding Rossmann-like Domain"/>
    <property type="match status" value="1"/>
</dbReference>
<protein>
    <recommendedName>
        <fullName evidence="1">NAD(P)-binding domain-containing protein</fullName>
    </recommendedName>
</protein>
<dbReference type="Gene3D" id="3.90.25.10">
    <property type="entry name" value="UDP-galactose 4-epimerase, domain 1"/>
    <property type="match status" value="1"/>
</dbReference>
<dbReference type="PANTHER" id="PTHR43000">
    <property type="entry name" value="DTDP-D-GLUCOSE 4,6-DEHYDRATASE-RELATED"/>
    <property type="match status" value="1"/>
</dbReference>
<dbReference type="AlphaFoldDB" id="X0TXB2"/>
<organism evidence="2">
    <name type="scientific">marine sediment metagenome</name>
    <dbReference type="NCBI Taxonomy" id="412755"/>
    <lineage>
        <taxon>unclassified sequences</taxon>
        <taxon>metagenomes</taxon>
        <taxon>ecological metagenomes</taxon>
    </lineage>
</organism>
<dbReference type="EMBL" id="BARS01016118">
    <property type="protein sequence ID" value="GAF97904.1"/>
    <property type="molecule type" value="Genomic_DNA"/>
</dbReference>
<feature type="domain" description="NAD(P)-binding" evidence="1">
    <location>
        <begin position="5"/>
        <end position="190"/>
    </location>
</feature>
<evidence type="ECO:0000313" key="2">
    <source>
        <dbReference type="EMBL" id="GAF97904.1"/>
    </source>
</evidence>
<proteinExistence type="predicted"/>
<dbReference type="InterPro" id="IPR016040">
    <property type="entry name" value="NAD(P)-bd_dom"/>
</dbReference>
<dbReference type="SUPFAM" id="SSF51735">
    <property type="entry name" value="NAD(P)-binding Rossmann-fold domains"/>
    <property type="match status" value="1"/>
</dbReference>
<reference evidence="2" key="1">
    <citation type="journal article" date="2014" name="Front. Microbiol.">
        <title>High frequency of phylogenetically diverse reductive dehalogenase-homologous genes in deep subseafloor sedimentary metagenomes.</title>
        <authorList>
            <person name="Kawai M."/>
            <person name="Futagami T."/>
            <person name="Toyoda A."/>
            <person name="Takaki Y."/>
            <person name="Nishi S."/>
            <person name="Hori S."/>
            <person name="Arai W."/>
            <person name="Tsubouchi T."/>
            <person name="Morono Y."/>
            <person name="Uchiyama I."/>
            <person name="Ito T."/>
            <person name="Fujiyama A."/>
            <person name="Inagaki F."/>
            <person name="Takami H."/>
        </authorList>
    </citation>
    <scope>NUCLEOTIDE SEQUENCE</scope>
    <source>
        <strain evidence="2">Expedition CK06-06</strain>
    </source>
</reference>
<comment type="caution">
    <text evidence="2">The sequence shown here is derived from an EMBL/GenBank/DDBJ whole genome shotgun (WGS) entry which is preliminary data.</text>
</comment>
<dbReference type="InterPro" id="IPR036291">
    <property type="entry name" value="NAD(P)-bd_dom_sf"/>
</dbReference>
<evidence type="ECO:0000259" key="1">
    <source>
        <dbReference type="Pfam" id="PF16363"/>
    </source>
</evidence>
<gene>
    <name evidence="2" type="ORF">S01H1_26580</name>
</gene>
<dbReference type="Pfam" id="PF16363">
    <property type="entry name" value="GDP_Man_Dehyd"/>
    <property type="match status" value="1"/>
</dbReference>
<feature type="non-terminal residue" evidence="2">
    <location>
        <position position="1"/>
    </location>
</feature>